<evidence type="ECO:0000313" key="3">
    <source>
        <dbReference type="Proteomes" id="UP000297452"/>
    </source>
</evidence>
<dbReference type="AlphaFoldDB" id="A0A4Z1IVB5"/>
<evidence type="ECO:0000256" key="1">
    <source>
        <dbReference type="SAM" id="MobiDB-lite"/>
    </source>
</evidence>
<dbReference type="Proteomes" id="UP000297452">
    <property type="component" value="Unassembled WGS sequence"/>
</dbReference>
<reference evidence="2 3" key="1">
    <citation type="submission" date="2017-12" db="EMBL/GenBank/DDBJ databases">
        <title>Comparative genomics of Botrytis spp.</title>
        <authorList>
            <person name="Valero-Jimenez C.A."/>
            <person name="Tapia P."/>
            <person name="Veloso J."/>
            <person name="Silva-Moreno E."/>
            <person name="Staats M."/>
            <person name="Valdes J.H."/>
            <person name="Van Kan J.A.L."/>
        </authorList>
    </citation>
    <scope>NUCLEOTIDE SEQUENCE [LARGE SCALE GENOMIC DNA]</scope>
    <source>
        <strain evidence="2 3">MUCL2120</strain>
    </source>
</reference>
<dbReference type="EMBL" id="PQXJ01000099">
    <property type="protein sequence ID" value="TGO63502.1"/>
    <property type="molecule type" value="Genomic_DNA"/>
</dbReference>
<name>A0A4Z1IVB5_9HELO</name>
<keyword evidence="3" id="KW-1185">Reference proteome</keyword>
<proteinExistence type="predicted"/>
<feature type="region of interest" description="Disordered" evidence="1">
    <location>
        <begin position="39"/>
        <end position="65"/>
    </location>
</feature>
<dbReference type="OrthoDB" id="437457at2759"/>
<comment type="caution">
    <text evidence="2">The sequence shown here is derived from an EMBL/GenBank/DDBJ whole genome shotgun (WGS) entry which is preliminary data.</text>
</comment>
<accession>A0A4Z1IVB5</accession>
<protein>
    <submittedName>
        <fullName evidence="2">Uncharacterized protein</fullName>
    </submittedName>
</protein>
<gene>
    <name evidence="2" type="ORF">BOTNAR_0099g00290</name>
</gene>
<evidence type="ECO:0000313" key="2">
    <source>
        <dbReference type="EMBL" id="TGO63502.1"/>
    </source>
</evidence>
<organism evidence="2 3">
    <name type="scientific">Botryotinia narcissicola</name>
    <dbReference type="NCBI Taxonomy" id="278944"/>
    <lineage>
        <taxon>Eukaryota</taxon>
        <taxon>Fungi</taxon>
        <taxon>Dikarya</taxon>
        <taxon>Ascomycota</taxon>
        <taxon>Pezizomycotina</taxon>
        <taxon>Leotiomycetes</taxon>
        <taxon>Helotiales</taxon>
        <taxon>Sclerotiniaceae</taxon>
        <taxon>Botryotinia</taxon>
    </lineage>
</organism>
<feature type="compositionally biased region" description="Acidic residues" evidence="1">
    <location>
        <begin position="42"/>
        <end position="51"/>
    </location>
</feature>
<sequence>MNGYVASIEIRRNEVREIMKDEETIKTEFQDLFGEFKRENISDDDEGEVDADPSLADEASPYGASDSTLCRQNECCNFMGVFS</sequence>